<accession>A0AC34F4H2</accession>
<evidence type="ECO:0000313" key="2">
    <source>
        <dbReference type="WBParaSite" id="ES5_v2.g11957.t1"/>
    </source>
</evidence>
<evidence type="ECO:0000313" key="1">
    <source>
        <dbReference type="Proteomes" id="UP000887579"/>
    </source>
</evidence>
<dbReference type="WBParaSite" id="ES5_v2.g11957.t1">
    <property type="protein sequence ID" value="ES5_v2.g11957.t1"/>
    <property type="gene ID" value="ES5_v2.g11957"/>
</dbReference>
<organism evidence="1 2">
    <name type="scientific">Panagrolaimus sp. ES5</name>
    <dbReference type="NCBI Taxonomy" id="591445"/>
    <lineage>
        <taxon>Eukaryota</taxon>
        <taxon>Metazoa</taxon>
        <taxon>Ecdysozoa</taxon>
        <taxon>Nematoda</taxon>
        <taxon>Chromadorea</taxon>
        <taxon>Rhabditida</taxon>
        <taxon>Tylenchina</taxon>
        <taxon>Panagrolaimomorpha</taxon>
        <taxon>Panagrolaimoidea</taxon>
        <taxon>Panagrolaimidae</taxon>
        <taxon>Panagrolaimus</taxon>
    </lineage>
</organism>
<sequence>MEPGYPVEPGYTPLAHTKCHVNTHRKSQQWSDDDNISNVQVEETYLDADDEASIQNVKATLAATTSSNLRTKNKTQPPETDFGIVIKEKIVHQHKSEPPVVQSDIYLDGEKIDETITPTVLSKNTVVPEIVKAEPAVILPESEILLPPEKEPLFSLERSKQQQKIDPPLVTSASAYSLTPSNNLETADALSMSSMNSQPKNFESQSTTQKDINGFLTDIFDRYNRLPLSQARYFGLAFLLISYFIFPLFISGFLFGVYTCLTLFMLYYVSDPIEPNEEDPIFKKERLEELRQESLKEDCFQKVHKGWMNILNEPYNISTFHYNEIQPVQVRLEGTMLKIQRPEKNMLKHAFHDDPTFLNEDPIVISESIYDLTNAVVKLRPQDLARNRWFSRRYPICIKLASPDCEVHSRNEERFLKLQQEVFEGDQKKHHHHNPISKVKKMIKKQKMSRRSRRRSSVSSTSSSDSENYAPSRAKRFTRQSSEIEMGYNSDGGYYDDDNVSIASNEKMVGLRRSLSAGNLISSPLDRLQRCFPGPNSPASRNIYLFARTAREKERWFHVLRKTCTKYCTKSMSNVEKLYAPGTKPNLPKSFNREYYLYLIKEIEFNRLLNNILTSVNDNRSEASGSFLWNSIIRQPENFVIMDLGKQFWNQPAHFATSDFVVVANLLTTRIFYDLARDDGWIDLIRKKAQTKIATLHLPHFMDELVLTNIDMGTAVPKVTKIFSPSVDEWGIWLDVEILYEGSMKMTMETHCDIMKIQTNPDPTLMAPSTDGLHAGRMLSMRNTPNAYYDEDVPLSPELSPDEDFGTKIEVRSKKKTGKKTARKLLGIADRIVHSKLAKKVTEIKKIRKTIEKISAKTITINVDVSYVHGTLAVNIPSPPSDRIWYGFRSPPEMKIKTVPQIGDRTIDISKLSDFMESNVKLILAKHIVLPNMDDLVIPTITGDPLLRGPINT</sequence>
<dbReference type="Proteomes" id="UP000887579">
    <property type="component" value="Unplaced"/>
</dbReference>
<reference evidence="2" key="1">
    <citation type="submission" date="2022-11" db="UniProtKB">
        <authorList>
            <consortium name="WormBaseParasite"/>
        </authorList>
    </citation>
    <scope>IDENTIFICATION</scope>
</reference>
<proteinExistence type="predicted"/>
<name>A0AC34F4H2_9BILA</name>
<protein>
    <submittedName>
        <fullName evidence="2">SMP-LTD domain-containing protein</fullName>
    </submittedName>
</protein>